<organism evidence="1 2">
    <name type="scientific">Mycobacterium timonense</name>
    <dbReference type="NCBI Taxonomy" id="701043"/>
    <lineage>
        <taxon>Bacteria</taxon>
        <taxon>Bacillati</taxon>
        <taxon>Actinomycetota</taxon>
        <taxon>Actinomycetes</taxon>
        <taxon>Mycobacteriales</taxon>
        <taxon>Mycobacteriaceae</taxon>
        <taxon>Mycobacterium</taxon>
        <taxon>Mycobacterium avium complex (MAC)</taxon>
    </lineage>
</organism>
<gene>
    <name evidence="1" type="ORF">BST46_27575</name>
</gene>
<feature type="non-terminal residue" evidence="1">
    <location>
        <position position="65"/>
    </location>
</feature>
<comment type="caution">
    <text evidence="1">The sequence shown here is derived from an EMBL/GenBank/DDBJ whole genome shotgun (WGS) entry which is preliminary data.</text>
</comment>
<accession>A0ABX3TDN0</accession>
<name>A0ABX3TDN0_9MYCO</name>
<keyword evidence="2" id="KW-1185">Reference proteome</keyword>
<proteinExistence type="predicted"/>
<sequence length="65" mass="6840">MNTLGSARFVGPAAGFVHDGRQVVEWLGEAGLYVLDPPLHGYRTIVASTLDHAPRIAACGGTEYG</sequence>
<dbReference type="RefSeq" id="WP_142277559.1">
    <property type="nucleotide sequence ID" value="NZ_MVIL01000394.1"/>
</dbReference>
<reference evidence="1 2" key="1">
    <citation type="submission" date="2017-02" db="EMBL/GenBank/DDBJ databases">
        <title>The new phylogeny of genus Mycobacterium.</title>
        <authorList>
            <person name="Tortoli E."/>
            <person name="Trovato A."/>
            <person name="Cirillo D.M."/>
        </authorList>
    </citation>
    <scope>NUCLEOTIDE SEQUENCE [LARGE SCALE GENOMIC DNA]</scope>
    <source>
        <strain evidence="1 2">CCUG 56329</strain>
    </source>
</reference>
<dbReference type="Proteomes" id="UP000192847">
    <property type="component" value="Unassembled WGS sequence"/>
</dbReference>
<evidence type="ECO:0000313" key="2">
    <source>
        <dbReference type="Proteomes" id="UP000192847"/>
    </source>
</evidence>
<protein>
    <submittedName>
        <fullName evidence="1">Uncharacterized protein</fullName>
    </submittedName>
</protein>
<dbReference type="EMBL" id="MVIL01000394">
    <property type="protein sequence ID" value="ORB76892.1"/>
    <property type="molecule type" value="Genomic_DNA"/>
</dbReference>
<evidence type="ECO:0000313" key="1">
    <source>
        <dbReference type="EMBL" id="ORB76892.1"/>
    </source>
</evidence>